<evidence type="ECO:0000313" key="7">
    <source>
        <dbReference type="EMBL" id="MEN2793588.1"/>
    </source>
</evidence>
<evidence type="ECO:0000256" key="2">
    <source>
        <dbReference type="ARBA" id="ARBA00022692"/>
    </source>
</evidence>
<keyword evidence="7" id="KW-0436">Ligase</keyword>
<sequence>MTAGTGQRGKAGSYGNAFHLRMHKSISANGRDRPMNPADARNILQGPRRPDKVSLLAAGLLWMISGNSFVGVGGYEDFVIPFCTLLIGSLGLFHSFKLSPAKPLLVVGALFFVWFLIASIAGVSDQAYPLVGHFVKLFSVLLFVAYCKQSAMALVESMVFICTYSIAVFAVRQVVLISGYDIADIFSPLYPLTGFEAMRTTPFYNFHLVREMHRNCGPFREPGMFAANIILAMVILLASSRYYPSKYLRRSAIVLTLALFTTQSTMGLSALPAVALAAFIRFGRSGTQKIIVLPLIALMIGLSILLLADEHGDKITAQWDITAYQEHNWYQTRFGNAVVDWYAIEQKPLTGYGFAEKGRPIYWHSKSDQLGFGNGFTGTMVKFGVPLALLLYLFLLIRLWRTFGDWLLTVCIAVAVFIILFSQQLLTLAMFYVLFANLKPAGVKSIPAKVSAVRLKRRYSPENRPSLPTA</sequence>
<organism evidence="7 8">
    <name type="scientific">Sphingomonas oligophenolica</name>
    <dbReference type="NCBI Taxonomy" id="301154"/>
    <lineage>
        <taxon>Bacteria</taxon>
        <taxon>Pseudomonadati</taxon>
        <taxon>Pseudomonadota</taxon>
        <taxon>Alphaproteobacteria</taxon>
        <taxon>Sphingomonadales</taxon>
        <taxon>Sphingomonadaceae</taxon>
        <taxon>Sphingomonas</taxon>
    </lineage>
</organism>
<keyword evidence="4 5" id="KW-0472">Membrane</keyword>
<feature type="transmembrane region" description="Helical" evidence="5">
    <location>
        <begin position="252"/>
        <end position="278"/>
    </location>
</feature>
<feature type="transmembrane region" description="Helical" evidence="5">
    <location>
        <begin position="290"/>
        <end position="308"/>
    </location>
</feature>
<evidence type="ECO:0000259" key="6">
    <source>
        <dbReference type="Pfam" id="PF04932"/>
    </source>
</evidence>
<dbReference type="GO" id="GO:0016874">
    <property type="term" value="F:ligase activity"/>
    <property type="evidence" value="ECO:0007669"/>
    <property type="project" value="UniProtKB-KW"/>
</dbReference>
<evidence type="ECO:0000313" key="8">
    <source>
        <dbReference type="Proteomes" id="UP001419910"/>
    </source>
</evidence>
<feature type="transmembrane region" description="Helical" evidence="5">
    <location>
        <begin position="158"/>
        <end position="180"/>
    </location>
</feature>
<keyword evidence="2 5" id="KW-0812">Transmembrane</keyword>
<comment type="caution">
    <text evidence="7">The sequence shown here is derived from an EMBL/GenBank/DDBJ whole genome shotgun (WGS) entry which is preliminary data.</text>
</comment>
<accession>A0ABU9YCQ1</accession>
<feature type="transmembrane region" description="Helical" evidence="5">
    <location>
        <begin position="103"/>
        <end position="121"/>
    </location>
</feature>
<proteinExistence type="predicted"/>
<keyword evidence="3 5" id="KW-1133">Transmembrane helix</keyword>
<dbReference type="RefSeq" id="WP_343891446.1">
    <property type="nucleotide sequence ID" value="NZ_BAAAEH010000042.1"/>
</dbReference>
<dbReference type="Pfam" id="PF04932">
    <property type="entry name" value="Wzy_C"/>
    <property type="match status" value="1"/>
</dbReference>
<comment type="subcellular location">
    <subcellularLocation>
        <location evidence="1">Membrane</location>
        <topology evidence="1">Multi-pass membrane protein</topology>
    </subcellularLocation>
</comment>
<evidence type="ECO:0000256" key="4">
    <source>
        <dbReference type="ARBA" id="ARBA00023136"/>
    </source>
</evidence>
<feature type="domain" description="O-antigen ligase-related" evidence="6">
    <location>
        <begin position="252"/>
        <end position="391"/>
    </location>
</feature>
<feature type="transmembrane region" description="Helical" evidence="5">
    <location>
        <begin position="222"/>
        <end position="240"/>
    </location>
</feature>
<feature type="transmembrane region" description="Helical" evidence="5">
    <location>
        <begin position="383"/>
        <end position="400"/>
    </location>
</feature>
<feature type="transmembrane region" description="Helical" evidence="5">
    <location>
        <begin position="78"/>
        <end position="96"/>
    </location>
</feature>
<feature type="transmembrane region" description="Helical" evidence="5">
    <location>
        <begin position="53"/>
        <end position="72"/>
    </location>
</feature>
<evidence type="ECO:0000256" key="5">
    <source>
        <dbReference type="SAM" id="Phobius"/>
    </source>
</evidence>
<name>A0ABU9YCQ1_9SPHN</name>
<gene>
    <name evidence="7" type="ORF">ABC974_28490</name>
</gene>
<evidence type="ECO:0000256" key="3">
    <source>
        <dbReference type="ARBA" id="ARBA00022989"/>
    </source>
</evidence>
<keyword evidence="8" id="KW-1185">Reference proteome</keyword>
<dbReference type="EMBL" id="JBDIME010000055">
    <property type="protein sequence ID" value="MEN2793588.1"/>
    <property type="molecule type" value="Genomic_DNA"/>
</dbReference>
<dbReference type="Proteomes" id="UP001419910">
    <property type="component" value="Unassembled WGS sequence"/>
</dbReference>
<feature type="transmembrane region" description="Helical" evidence="5">
    <location>
        <begin position="127"/>
        <end position="146"/>
    </location>
</feature>
<reference evidence="7 8" key="1">
    <citation type="submission" date="2024-05" db="EMBL/GenBank/DDBJ databases">
        <authorList>
            <person name="Liu Q."/>
            <person name="Xin Y.-H."/>
        </authorList>
    </citation>
    <scope>NUCLEOTIDE SEQUENCE [LARGE SCALE GENOMIC DNA]</scope>
    <source>
        <strain evidence="7 8">CGMCC 1.10181</strain>
    </source>
</reference>
<protein>
    <submittedName>
        <fullName evidence="7">O-antigen ligase family protein</fullName>
    </submittedName>
</protein>
<feature type="transmembrane region" description="Helical" evidence="5">
    <location>
        <begin position="406"/>
        <end position="435"/>
    </location>
</feature>
<evidence type="ECO:0000256" key="1">
    <source>
        <dbReference type="ARBA" id="ARBA00004141"/>
    </source>
</evidence>
<dbReference type="InterPro" id="IPR007016">
    <property type="entry name" value="O-antigen_ligase-rel_domated"/>
</dbReference>